<evidence type="ECO:0000313" key="1">
    <source>
        <dbReference type="EMBL" id="CAF3659975.1"/>
    </source>
</evidence>
<proteinExistence type="predicted"/>
<dbReference type="EMBL" id="CAJOBQ010001834">
    <property type="protein sequence ID" value="CAF4519390.1"/>
    <property type="molecule type" value="Genomic_DNA"/>
</dbReference>
<gene>
    <name evidence="2" type="ORF">FME351_LOCUS26185</name>
    <name evidence="1" type="ORF">KIK155_LOCUS23978</name>
    <name evidence="4" type="ORF">TOA249_LOCUS24936</name>
    <name evidence="3" type="ORF">TSG867_LOCUS22463</name>
</gene>
<evidence type="ECO:0000313" key="4">
    <source>
        <dbReference type="EMBL" id="CAF4826439.1"/>
    </source>
</evidence>
<protein>
    <submittedName>
        <fullName evidence="1">Uncharacterized protein</fullName>
    </submittedName>
</protein>
<evidence type="ECO:0000313" key="2">
    <source>
        <dbReference type="EMBL" id="CAF3678164.1"/>
    </source>
</evidence>
<dbReference type="EMBL" id="CAJNYU010003505">
    <property type="protein sequence ID" value="CAF3678164.1"/>
    <property type="molecule type" value="Genomic_DNA"/>
</dbReference>
<accession>A0A818RVL5</accession>
<dbReference type="AlphaFoldDB" id="A0A818RVL5"/>
<organism evidence="1 5">
    <name type="scientific">Rotaria socialis</name>
    <dbReference type="NCBI Taxonomy" id="392032"/>
    <lineage>
        <taxon>Eukaryota</taxon>
        <taxon>Metazoa</taxon>
        <taxon>Spiralia</taxon>
        <taxon>Gnathifera</taxon>
        <taxon>Rotifera</taxon>
        <taxon>Eurotatoria</taxon>
        <taxon>Bdelloidea</taxon>
        <taxon>Philodinida</taxon>
        <taxon>Philodinidae</taxon>
        <taxon>Rotaria</taxon>
    </lineage>
</organism>
<dbReference type="Proteomes" id="UP000663869">
    <property type="component" value="Unassembled WGS sequence"/>
</dbReference>
<comment type="caution">
    <text evidence="1">The sequence shown here is derived from an EMBL/GenBank/DDBJ whole genome shotgun (WGS) entry which is preliminary data.</text>
</comment>
<evidence type="ECO:0000313" key="5">
    <source>
        <dbReference type="Proteomes" id="UP000663865"/>
    </source>
</evidence>
<evidence type="ECO:0000313" key="3">
    <source>
        <dbReference type="EMBL" id="CAF4519390.1"/>
    </source>
</evidence>
<dbReference type="Proteomes" id="UP000663838">
    <property type="component" value="Unassembled WGS sequence"/>
</dbReference>
<dbReference type="Proteomes" id="UP000663865">
    <property type="component" value="Unassembled WGS sequence"/>
</dbReference>
<name>A0A818RVL5_9BILA</name>
<dbReference type="EMBL" id="CAJNYV010004241">
    <property type="protein sequence ID" value="CAF3659975.1"/>
    <property type="molecule type" value="Genomic_DNA"/>
</dbReference>
<reference evidence="1" key="1">
    <citation type="submission" date="2021-02" db="EMBL/GenBank/DDBJ databases">
        <authorList>
            <person name="Nowell W R."/>
        </authorList>
    </citation>
    <scope>NUCLEOTIDE SEQUENCE</scope>
</reference>
<dbReference type="Proteomes" id="UP000663862">
    <property type="component" value="Unassembled WGS sequence"/>
</dbReference>
<sequence>MDLVRVTHVSAHPIKTETTAIDDIRSSIVATAIRLDELDKNIQLTRSMKINDSKIHVKASPISALRNASESPISQIDTIHLKSANSKLNAVVAADNNGGKQSPNLIRVKRIRTMPKILFDEQKVDNNKHE</sequence>
<dbReference type="EMBL" id="CAJOBS010002622">
    <property type="protein sequence ID" value="CAF4826439.1"/>
    <property type="molecule type" value="Genomic_DNA"/>
</dbReference>